<gene>
    <name evidence="1" type="ORF">HGG79_19115</name>
</gene>
<accession>A0A923EE91</accession>
<comment type="caution">
    <text evidence="1">The sequence shown here is derived from an EMBL/GenBank/DDBJ whole genome shotgun (WGS) entry which is preliminary data.</text>
</comment>
<dbReference type="EMBL" id="JAAZWO010000037">
    <property type="protein sequence ID" value="MBC2399854.1"/>
    <property type="molecule type" value="Genomic_DNA"/>
</dbReference>
<sequence>MAKCEVCGKEAEIHHVVNRWQGGIDFPLNYKYLCEEHHRGNNGPHKDCKLDIEYKLQMQENLERILFKDFYTLKELEELLHINKSKMKKIIRSHKVYKEGYKKEEIIFKLMGNKRYEYYMLESYDDDFIPLFVG</sequence>
<name>A0A923EE91_CLOTT</name>
<dbReference type="RefSeq" id="WP_035148825.1">
    <property type="nucleotide sequence ID" value="NZ_JAAZWO010000037.1"/>
</dbReference>
<evidence type="ECO:0000313" key="1">
    <source>
        <dbReference type="EMBL" id="MBC2399854.1"/>
    </source>
</evidence>
<evidence type="ECO:0000313" key="2">
    <source>
        <dbReference type="Proteomes" id="UP000563151"/>
    </source>
</evidence>
<dbReference type="GO" id="GO:0004519">
    <property type="term" value="F:endonuclease activity"/>
    <property type="evidence" value="ECO:0007669"/>
    <property type="project" value="UniProtKB-KW"/>
</dbReference>
<organism evidence="1 2">
    <name type="scientific">Clostridium tetanomorphum</name>
    <dbReference type="NCBI Taxonomy" id="1553"/>
    <lineage>
        <taxon>Bacteria</taxon>
        <taxon>Bacillati</taxon>
        <taxon>Bacillota</taxon>
        <taxon>Clostridia</taxon>
        <taxon>Eubacteriales</taxon>
        <taxon>Clostridiaceae</taxon>
        <taxon>Clostridium</taxon>
    </lineage>
</organism>
<keyword evidence="1" id="KW-0255">Endonuclease</keyword>
<protein>
    <submittedName>
        <fullName evidence="1">HNH endonuclease</fullName>
    </submittedName>
</protein>
<dbReference type="Proteomes" id="UP000563151">
    <property type="component" value="Unassembled WGS sequence"/>
</dbReference>
<dbReference type="AlphaFoldDB" id="A0A923EE91"/>
<keyword evidence="2" id="KW-1185">Reference proteome</keyword>
<reference evidence="1 2" key="1">
    <citation type="submission" date="2020-04" db="EMBL/GenBank/DDBJ databases">
        <title>Genomic insights into acetone-butanol-ethanol (ABE) fermentation by sequencing solventogenic clostridia strains.</title>
        <authorList>
            <person name="Brown S."/>
        </authorList>
    </citation>
    <scope>NUCLEOTIDE SEQUENCE [LARGE SCALE GENOMIC DNA]</scope>
    <source>
        <strain evidence="1 2">DJ011</strain>
    </source>
</reference>
<proteinExistence type="predicted"/>
<keyword evidence="1" id="KW-0540">Nuclease</keyword>
<keyword evidence="1" id="KW-0378">Hydrolase</keyword>